<evidence type="ECO:0000313" key="1">
    <source>
        <dbReference type="EMBL" id="JAD90669.1"/>
    </source>
</evidence>
<reference evidence="1" key="2">
    <citation type="journal article" date="2015" name="Data Brief">
        <title>Shoot transcriptome of the giant reed, Arundo donax.</title>
        <authorList>
            <person name="Barrero R.A."/>
            <person name="Guerrero F.D."/>
            <person name="Moolhuijzen P."/>
            <person name="Goolsby J.A."/>
            <person name="Tidwell J."/>
            <person name="Bellgard S.E."/>
            <person name="Bellgard M.I."/>
        </authorList>
    </citation>
    <scope>NUCLEOTIDE SEQUENCE</scope>
    <source>
        <tissue evidence="1">Shoot tissue taken approximately 20 cm above the soil surface</tissue>
    </source>
</reference>
<accession>A0A0A9DQ45</accession>
<proteinExistence type="predicted"/>
<organism evidence="1">
    <name type="scientific">Arundo donax</name>
    <name type="common">Giant reed</name>
    <name type="synonym">Donax arundinaceus</name>
    <dbReference type="NCBI Taxonomy" id="35708"/>
    <lineage>
        <taxon>Eukaryota</taxon>
        <taxon>Viridiplantae</taxon>
        <taxon>Streptophyta</taxon>
        <taxon>Embryophyta</taxon>
        <taxon>Tracheophyta</taxon>
        <taxon>Spermatophyta</taxon>
        <taxon>Magnoliopsida</taxon>
        <taxon>Liliopsida</taxon>
        <taxon>Poales</taxon>
        <taxon>Poaceae</taxon>
        <taxon>PACMAD clade</taxon>
        <taxon>Arundinoideae</taxon>
        <taxon>Arundineae</taxon>
        <taxon>Arundo</taxon>
    </lineage>
</organism>
<reference evidence="1" key="1">
    <citation type="submission" date="2014-09" db="EMBL/GenBank/DDBJ databases">
        <authorList>
            <person name="Magalhaes I.L.F."/>
            <person name="Oliveira U."/>
            <person name="Santos F.R."/>
            <person name="Vidigal T.H.D.A."/>
            <person name="Brescovit A.D."/>
            <person name="Santos A.J."/>
        </authorList>
    </citation>
    <scope>NUCLEOTIDE SEQUENCE</scope>
    <source>
        <tissue evidence="1">Shoot tissue taken approximately 20 cm above the soil surface</tissue>
    </source>
</reference>
<sequence length="32" mass="3613">MLFLVLPSKTLPDVGTCVSSLPGMLVQRYKRY</sequence>
<name>A0A0A9DQ45_ARUDO</name>
<dbReference type="AlphaFoldDB" id="A0A0A9DQ45"/>
<dbReference type="EMBL" id="GBRH01207226">
    <property type="protein sequence ID" value="JAD90669.1"/>
    <property type="molecule type" value="Transcribed_RNA"/>
</dbReference>
<protein>
    <submittedName>
        <fullName evidence="1">Pco123869</fullName>
    </submittedName>
</protein>